<reference evidence="1 2" key="1">
    <citation type="submission" date="2020-05" db="EMBL/GenBank/DDBJ databases">
        <authorList>
            <person name="Kim M.K."/>
        </authorList>
    </citation>
    <scope>NUCLEOTIDE SEQUENCE [LARGE SCALE GENOMIC DNA]</scope>
    <source>
        <strain evidence="1 2">BT25</strain>
    </source>
</reference>
<proteinExistence type="predicted"/>
<keyword evidence="2" id="KW-1185">Reference proteome</keyword>
<protein>
    <submittedName>
        <fullName evidence="1">Uncharacterized protein</fullName>
    </submittedName>
</protein>
<sequence length="546" mass="58506">MSNRRDVLIGLGSLLACSTCLRPVLYAASAQDLPTMPPRNPWLAESVYPTSHFNPGATDSVLFAGPVHGRKLKTEEVKTVPTVITSNPTLKKVGDQTIAFASGAVGVQKLRLTGKTMEAGNFVPYPGFEADAEMASNESIHAVLDKLDAASRARDESQIVAALATMGSMGLNNQTGINGVYNLFDKDGYHYCVYGGTKVLKSFDNNDPEADVRIVASKNLVEDLPADIAKSVSRIIGLAMTYDGYLAAAAPGAALILDRDLNVKSYVGFGDEAVDNSICIDDKGGVYVVTSKRMLRLAWTGEKLSTDTADGAWESPYESMDPKKAMALGAISRGSGTTPTLMGFGDDPDKLIVIADAAEAGTNLVAFWRDAIPDGFQQKPGTPSRRIADQIKIDISSLTIEPSPNVLGYGVAVINGSYPEPFPEPGPPNQFTAGVTRKAPLGVQKFTWDPKEKKFEKAWVNMEVDNTDIMVPVVSAATNLIYCATKISGNYAYVGLDWTTGETKQTWLFPDDSRKWNALGGITTILEDGDLLIGGAFAIKRMIDAP</sequence>
<dbReference type="PROSITE" id="PS51257">
    <property type="entry name" value="PROKAR_LIPOPROTEIN"/>
    <property type="match status" value="1"/>
</dbReference>
<accession>A0A849VM47</accession>
<organism evidence="1 2">
    <name type="scientific">Phyllobacterium pellucidum</name>
    <dbReference type="NCBI Taxonomy" id="2740464"/>
    <lineage>
        <taxon>Bacteria</taxon>
        <taxon>Pseudomonadati</taxon>
        <taxon>Pseudomonadota</taxon>
        <taxon>Alphaproteobacteria</taxon>
        <taxon>Hyphomicrobiales</taxon>
        <taxon>Phyllobacteriaceae</taxon>
        <taxon>Phyllobacterium</taxon>
    </lineage>
</organism>
<evidence type="ECO:0000313" key="1">
    <source>
        <dbReference type="EMBL" id="NTS30114.1"/>
    </source>
</evidence>
<comment type="caution">
    <text evidence="1">The sequence shown here is derived from an EMBL/GenBank/DDBJ whole genome shotgun (WGS) entry which is preliminary data.</text>
</comment>
<gene>
    <name evidence="1" type="ORF">HQ945_02505</name>
</gene>
<evidence type="ECO:0000313" key="2">
    <source>
        <dbReference type="Proteomes" id="UP000550508"/>
    </source>
</evidence>
<dbReference type="Proteomes" id="UP000550508">
    <property type="component" value="Unassembled WGS sequence"/>
</dbReference>
<dbReference type="EMBL" id="JABUMX010000001">
    <property type="protein sequence ID" value="NTS30114.1"/>
    <property type="molecule type" value="Genomic_DNA"/>
</dbReference>
<dbReference type="AlphaFoldDB" id="A0A849VM47"/>
<name>A0A849VM47_9HYPH</name>